<organism evidence="2 3">
    <name type="scientific">Streptosporangium amethystogenes subsp. fukuiense</name>
    <dbReference type="NCBI Taxonomy" id="698418"/>
    <lineage>
        <taxon>Bacteria</taxon>
        <taxon>Bacillati</taxon>
        <taxon>Actinomycetota</taxon>
        <taxon>Actinomycetes</taxon>
        <taxon>Streptosporangiales</taxon>
        <taxon>Streptosporangiaceae</taxon>
        <taxon>Streptosporangium</taxon>
    </lineage>
</organism>
<gene>
    <name evidence="2" type="ORF">ACFQVD_17915</name>
</gene>
<evidence type="ECO:0000256" key="1">
    <source>
        <dbReference type="SAM" id="Phobius"/>
    </source>
</evidence>
<evidence type="ECO:0000313" key="2">
    <source>
        <dbReference type="EMBL" id="MFC7601977.1"/>
    </source>
</evidence>
<dbReference type="EMBL" id="JBHTEE010000001">
    <property type="protein sequence ID" value="MFC7601977.1"/>
    <property type="molecule type" value="Genomic_DNA"/>
</dbReference>
<keyword evidence="1" id="KW-0472">Membrane</keyword>
<proteinExistence type="predicted"/>
<evidence type="ECO:0000313" key="3">
    <source>
        <dbReference type="Proteomes" id="UP001596514"/>
    </source>
</evidence>
<dbReference type="RefSeq" id="WP_343963898.1">
    <property type="nucleotide sequence ID" value="NZ_BAAAGK010000021.1"/>
</dbReference>
<reference evidence="3" key="1">
    <citation type="journal article" date="2019" name="Int. J. Syst. Evol. Microbiol.">
        <title>The Global Catalogue of Microorganisms (GCM) 10K type strain sequencing project: providing services to taxonomists for standard genome sequencing and annotation.</title>
        <authorList>
            <consortium name="The Broad Institute Genomics Platform"/>
            <consortium name="The Broad Institute Genome Sequencing Center for Infectious Disease"/>
            <person name="Wu L."/>
            <person name="Ma J."/>
        </authorList>
    </citation>
    <scope>NUCLEOTIDE SEQUENCE [LARGE SCALE GENOMIC DNA]</scope>
    <source>
        <strain evidence="3">JCM 10083</strain>
    </source>
</reference>
<sequence length="73" mass="7931">MESASTVTVHRVDLDAVVRGLRPSEATAAAHFAMKKLFGIFTCRVTLLTTLLLIFLKEVPLAGRMSHPGRHGS</sequence>
<name>A0ABW2T0Q3_9ACTN</name>
<keyword evidence="3" id="KW-1185">Reference proteome</keyword>
<accession>A0ABW2T0Q3</accession>
<comment type="caution">
    <text evidence="2">The sequence shown here is derived from an EMBL/GenBank/DDBJ whole genome shotgun (WGS) entry which is preliminary data.</text>
</comment>
<dbReference type="Proteomes" id="UP001596514">
    <property type="component" value="Unassembled WGS sequence"/>
</dbReference>
<protein>
    <submittedName>
        <fullName evidence="2">Uncharacterized protein</fullName>
    </submittedName>
</protein>
<keyword evidence="1" id="KW-0812">Transmembrane</keyword>
<keyword evidence="1" id="KW-1133">Transmembrane helix</keyword>
<feature type="transmembrane region" description="Helical" evidence="1">
    <location>
        <begin position="37"/>
        <end position="56"/>
    </location>
</feature>